<evidence type="ECO:0000256" key="1">
    <source>
        <dbReference type="SAM" id="MobiDB-lite"/>
    </source>
</evidence>
<feature type="compositionally biased region" description="Low complexity" evidence="1">
    <location>
        <begin position="301"/>
        <end position="327"/>
    </location>
</feature>
<keyword evidence="4" id="KW-1185">Reference proteome</keyword>
<dbReference type="HOGENOM" id="CLU_335561_0_0_1"/>
<feature type="compositionally biased region" description="Pro residues" evidence="1">
    <location>
        <begin position="53"/>
        <end position="72"/>
    </location>
</feature>
<feature type="region of interest" description="Disordered" evidence="1">
    <location>
        <begin position="395"/>
        <end position="586"/>
    </location>
</feature>
<feature type="compositionally biased region" description="Polar residues" evidence="1">
    <location>
        <begin position="151"/>
        <end position="175"/>
    </location>
</feature>
<feature type="compositionally biased region" description="Polar residues" evidence="1">
    <location>
        <begin position="420"/>
        <end position="465"/>
    </location>
</feature>
<proteinExistence type="predicted"/>
<feature type="compositionally biased region" description="Polar residues" evidence="1">
    <location>
        <begin position="240"/>
        <end position="292"/>
    </location>
</feature>
<evidence type="ECO:0000313" key="4">
    <source>
        <dbReference type="Proteomes" id="UP000053424"/>
    </source>
</evidence>
<keyword evidence="2" id="KW-1133">Transmembrane helix</keyword>
<reference evidence="4" key="2">
    <citation type="submission" date="2015-01" db="EMBL/GenBank/DDBJ databases">
        <title>Evolutionary Origins and Diversification of the Mycorrhizal Mutualists.</title>
        <authorList>
            <consortium name="DOE Joint Genome Institute"/>
            <consortium name="Mycorrhizal Genomics Consortium"/>
            <person name="Kohler A."/>
            <person name="Kuo A."/>
            <person name="Nagy L.G."/>
            <person name="Floudas D."/>
            <person name="Copeland A."/>
            <person name="Barry K.W."/>
            <person name="Cichocki N."/>
            <person name="Veneault-Fourrey C."/>
            <person name="LaButti K."/>
            <person name="Lindquist E.A."/>
            <person name="Lipzen A."/>
            <person name="Lundell T."/>
            <person name="Morin E."/>
            <person name="Murat C."/>
            <person name="Riley R."/>
            <person name="Ohm R."/>
            <person name="Sun H."/>
            <person name="Tunlid A."/>
            <person name="Henrissat B."/>
            <person name="Grigoriev I.V."/>
            <person name="Hibbett D.S."/>
            <person name="Martin F."/>
        </authorList>
    </citation>
    <scope>NUCLEOTIDE SEQUENCE [LARGE SCALE GENOMIC DNA]</scope>
    <source>
        <strain evidence="4">h7</strain>
    </source>
</reference>
<feature type="compositionally biased region" description="Pro residues" evidence="1">
    <location>
        <begin position="188"/>
        <end position="208"/>
    </location>
</feature>
<feature type="region of interest" description="Disordered" evidence="1">
    <location>
        <begin position="1"/>
        <end position="372"/>
    </location>
</feature>
<dbReference type="OrthoDB" id="3067801at2759"/>
<dbReference type="AlphaFoldDB" id="A0A0C2XKM4"/>
<feature type="transmembrane region" description="Helical" evidence="2">
    <location>
        <begin position="751"/>
        <end position="771"/>
    </location>
</feature>
<feature type="transmembrane region" description="Helical" evidence="2">
    <location>
        <begin position="721"/>
        <end position="739"/>
    </location>
</feature>
<keyword evidence="2" id="KW-0472">Membrane</keyword>
<gene>
    <name evidence="3" type="ORF">M413DRAFT_244392</name>
</gene>
<feature type="compositionally biased region" description="Pro residues" evidence="1">
    <location>
        <begin position="478"/>
        <end position="492"/>
    </location>
</feature>
<name>A0A0C2XKM4_HEBCY</name>
<evidence type="ECO:0000256" key="2">
    <source>
        <dbReference type="SAM" id="Phobius"/>
    </source>
</evidence>
<feature type="compositionally biased region" description="Low complexity" evidence="1">
    <location>
        <begin position="557"/>
        <end position="567"/>
    </location>
</feature>
<sequence length="850" mass="90837">MRRDYPVEETGDFQRAAAAVGLDSAPSSNEAGPSDQAAPTNTTTESALGLDINPPPAPRLPFVPPPPPPPLPNSVSNSNALPNRLAGSSVPLVPVRRASQGPTPVRPQPSSGANPVPESYRVGSATTPRASLYPPRQGSYGSTAPIPFSGAPTTPTSYATQPYQLSSTSAPQTFASPLPMSSYMASPAPTPYQSPAAFPPAAPFPPRSQRPSTSLALQTPYSSYGSSSVNYPSQPIPGSLGSQRPATTTGAPSAPQTPASQSMYGTPAYSSVPQRATISSAPQTPGGSQSMYGKSPAYGGSAPQQSSARPQSYGGPTTPGAPLLPYANLPQQPIIGTGPITPGRRKTDAFVANDPFRPQHSSKHNKRSDDLTFDDIPVAGATVVSQPWTKYDSAAELPTAPYPSVNTGQQQTQPPPSVSWRPNQPSTYDPHQSSSNPPLTHPGSSQYPQASQPIYNRPSSATTSPMPYGGSPQYQPRPQAPPGQPMAYPPDGDPMGTSSPAPTGQPHVQFPYPVETAPQPTGPPAASSSNTSLEQPPTQPTPEPVMDAPGSGDSERPTTPVSRPSTPGDRPSDAYPPPRLGYPEYDPYDSSTFPGPPPIAMSPVIFYPPDAPVVYYPPSEVSESGYPSRAVTFVVQTMPREVYLHFLLRLPSLYFSRVARIFEEADLTLPEIKKMALETASQGKDAQFDIQAFESNVPPQYERLKSTWEAFIDSVMREWKTFNIISVLLLSAILTILQIQSAADDPLTRYFAVFSLICSLISLLFGCMYIIRFGSMRKTYKAAEWALVSLFGCCPPLDWVNQFAISPFSRRPKNLKRSSGGMYGFCWRCPSFGLPGMCIYHGYVTQILII</sequence>
<feature type="compositionally biased region" description="Polar residues" evidence="1">
    <location>
        <begin position="25"/>
        <end position="46"/>
    </location>
</feature>
<dbReference type="Proteomes" id="UP000053424">
    <property type="component" value="Unassembled WGS sequence"/>
</dbReference>
<organism evidence="3 4">
    <name type="scientific">Hebeloma cylindrosporum</name>
    <dbReference type="NCBI Taxonomy" id="76867"/>
    <lineage>
        <taxon>Eukaryota</taxon>
        <taxon>Fungi</taxon>
        <taxon>Dikarya</taxon>
        <taxon>Basidiomycota</taxon>
        <taxon>Agaricomycotina</taxon>
        <taxon>Agaricomycetes</taxon>
        <taxon>Agaricomycetidae</taxon>
        <taxon>Agaricales</taxon>
        <taxon>Agaricineae</taxon>
        <taxon>Hymenogastraceae</taxon>
        <taxon>Hebeloma</taxon>
    </lineage>
</organism>
<feature type="compositionally biased region" description="Low complexity" evidence="1">
    <location>
        <begin position="73"/>
        <end position="83"/>
    </location>
</feature>
<dbReference type="STRING" id="686832.A0A0C2XKM4"/>
<dbReference type="EMBL" id="KN831791">
    <property type="protein sequence ID" value="KIM38313.1"/>
    <property type="molecule type" value="Genomic_DNA"/>
</dbReference>
<feature type="compositionally biased region" description="Low complexity" evidence="1">
    <location>
        <begin position="221"/>
        <end position="233"/>
    </location>
</feature>
<accession>A0A0C2XKM4</accession>
<reference evidence="3 4" key="1">
    <citation type="submission" date="2014-04" db="EMBL/GenBank/DDBJ databases">
        <authorList>
            <consortium name="DOE Joint Genome Institute"/>
            <person name="Kuo A."/>
            <person name="Gay G."/>
            <person name="Dore J."/>
            <person name="Kohler A."/>
            <person name="Nagy L.G."/>
            <person name="Floudas D."/>
            <person name="Copeland A."/>
            <person name="Barry K.W."/>
            <person name="Cichocki N."/>
            <person name="Veneault-Fourrey C."/>
            <person name="LaButti K."/>
            <person name="Lindquist E.A."/>
            <person name="Lipzen A."/>
            <person name="Lundell T."/>
            <person name="Morin E."/>
            <person name="Murat C."/>
            <person name="Sun H."/>
            <person name="Tunlid A."/>
            <person name="Henrissat B."/>
            <person name="Grigoriev I.V."/>
            <person name="Hibbett D.S."/>
            <person name="Martin F."/>
            <person name="Nordberg H.P."/>
            <person name="Cantor M.N."/>
            <person name="Hua S.X."/>
        </authorList>
    </citation>
    <scope>NUCLEOTIDE SEQUENCE [LARGE SCALE GENOMIC DNA]</scope>
    <source>
        <strain evidence="4">h7</strain>
    </source>
</reference>
<evidence type="ECO:0000313" key="3">
    <source>
        <dbReference type="EMBL" id="KIM38313.1"/>
    </source>
</evidence>
<keyword evidence="2" id="KW-0812">Transmembrane</keyword>
<protein>
    <submittedName>
        <fullName evidence="3">Uncharacterized protein</fullName>
    </submittedName>
</protein>